<dbReference type="SUPFAM" id="SSF55729">
    <property type="entry name" value="Acyl-CoA N-acyltransferases (Nat)"/>
    <property type="match status" value="1"/>
</dbReference>
<feature type="domain" description="N-acetyltransferase" evidence="1">
    <location>
        <begin position="18"/>
        <end position="178"/>
    </location>
</feature>
<accession>A0A7G6VQL4</accession>
<dbReference type="PANTHER" id="PTHR43792">
    <property type="entry name" value="GNAT FAMILY, PUTATIVE (AFU_ORTHOLOGUE AFUA_3G00765)-RELATED-RELATED"/>
    <property type="match status" value="1"/>
</dbReference>
<name>A0A7G6VQL4_9SPHN</name>
<dbReference type="InterPro" id="IPR051531">
    <property type="entry name" value="N-acetyltransferase"/>
</dbReference>
<protein>
    <submittedName>
        <fullName evidence="2">GNAT family N-acetyltransferase</fullName>
    </submittedName>
</protein>
<sequence length="178" mass="19552">MNLPPQLPCEPVIITERLVLRPPRLGDFDAFYEAARSMPPIVRGSPPIDRGTAWAKFTRNCGLWALLGYGIFIVTDRRDGSYLGDTGLARFGRSIEAMNEAAEAAWVMLEKARGRGIAHEAAQAAHGWFFGRFGPQRTICMIDPENAPSLSLAARLGYRAFGQGTHEGGDVILLERLP</sequence>
<evidence type="ECO:0000313" key="2">
    <source>
        <dbReference type="EMBL" id="QNE04029.1"/>
    </source>
</evidence>
<keyword evidence="2" id="KW-0808">Transferase</keyword>
<dbReference type="PROSITE" id="PS51186">
    <property type="entry name" value="GNAT"/>
    <property type="match status" value="1"/>
</dbReference>
<dbReference type="InterPro" id="IPR000182">
    <property type="entry name" value="GNAT_dom"/>
</dbReference>
<proteinExistence type="predicted"/>
<dbReference type="AlphaFoldDB" id="A0A7G6VQL4"/>
<evidence type="ECO:0000259" key="1">
    <source>
        <dbReference type="PROSITE" id="PS51186"/>
    </source>
</evidence>
<dbReference type="PANTHER" id="PTHR43792:SF16">
    <property type="entry name" value="N-ACETYLTRANSFERASE DOMAIN-CONTAINING PROTEIN"/>
    <property type="match status" value="1"/>
</dbReference>
<dbReference type="GO" id="GO:0016747">
    <property type="term" value="F:acyltransferase activity, transferring groups other than amino-acyl groups"/>
    <property type="evidence" value="ECO:0007669"/>
    <property type="project" value="InterPro"/>
</dbReference>
<dbReference type="RefSeq" id="WP_185883338.1">
    <property type="nucleotide sequence ID" value="NZ_CP060052.1"/>
</dbReference>
<reference evidence="2 3" key="1">
    <citation type="submission" date="2020-08" db="EMBL/GenBank/DDBJ databases">
        <authorList>
            <person name="Liu G."/>
            <person name="Sun C."/>
        </authorList>
    </citation>
    <scope>NUCLEOTIDE SEQUENCE [LARGE SCALE GENOMIC DNA]</scope>
    <source>
        <strain evidence="2 3">OT19</strain>
    </source>
</reference>
<dbReference type="Gene3D" id="3.40.630.30">
    <property type="match status" value="1"/>
</dbReference>
<dbReference type="EMBL" id="CP060052">
    <property type="protein sequence ID" value="QNE04029.1"/>
    <property type="molecule type" value="Genomic_DNA"/>
</dbReference>
<dbReference type="Pfam" id="PF13302">
    <property type="entry name" value="Acetyltransf_3"/>
    <property type="match status" value="1"/>
</dbReference>
<dbReference type="Proteomes" id="UP000515297">
    <property type="component" value="Chromosome"/>
</dbReference>
<gene>
    <name evidence="2" type="ORF">H4O24_08335</name>
</gene>
<evidence type="ECO:0000313" key="3">
    <source>
        <dbReference type="Proteomes" id="UP000515297"/>
    </source>
</evidence>
<organism evidence="2 3">
    <name type="scientific">Croceicoccus marinus</name>
    <dbReference type="NCBI Taxonomy" id="450378"/>
    <lineage>
        <taxon>Bacteria</taxon>
        <taxon>Pseudomonadati</taxon>
        <taxon>Pseudomonadota</taxon>
        <taxon>Alphaproteobacteria</taxon>
        <taxon>Sphingomonadales</taxon>
        <taxon>Erythrobacteraceae</taxon>
        <taxon>Croceicoccus</taxon>
    </lineage>
</organism>
<dbReference type="InterPro" id="IPR016181">
    <property type="entry name" value="Acyl_CoA_acyltransferase"/>
</dbReference>